<keyword evidence="1" id="KW-1133">Transmembrane helix</keyword>
<gene>
    <name evidence="2" type="ORF">PP2015_3310</name>
</gene>
<dbReference type="AlphaFoldDB" id="A0A0S2K5L8"/>
<reference evidence="2 3" key="1">
    <citation type="submission" date="2015-11" db="EMBL/GenBank/DDBJ databases">
        <authorList>
            <person name="Zhang Y."/>
            <person name="Guo Z."/>
        </authorList>
    </citation>
    <scope>NUCLEOTIDE SEQUENCE [LARGE SCALE GENOMIC DNA]</scope>
    <source>
        <strain evidence="2 3">KCTC 12086</strain>
    </source>
</reference>
<sequence length="111" mass="12156">MSFFYLLPAYWLSGMLLYASSPRQQFLKTQQFKPPRWLALVTIAILSVITLSLLIGAHFSPVVAGIFALLGLMLFIPAPVFLLNHKPQWAIASIIAICLLSAGLQLISGGQ</sequence>
<feature type="transmembrane region" description="Helical" evidence="1">
    <location>
        <begin position="62"/>
        <end position="83"/>
    </location>
</feature>
<protein>
    <recommendedName>
        <fullName evidence="4">DUF3325 domain-containing protein</fullName>
    </recommendedName>
</protein>
<organism evidence="2 3">
    <name type="scientific">Pseudoalteromonas phenolica</name>
    <dbReference type="NCBI Taxonomy" id="161398"/>
    <lineage>
        <taxon>Bacteria</taxon>
        <taxon>Pseudomonadati</taxon>
        <taxon>Pseudomonadota</taxon>
        <taxon>Gammaproteobacteria</taxon>
        <taxon>Alteromonadales</taxon>
        <taxon>Pseudoalteromonadaceae</taxon>
        <taxon>Pseudoalteromonas</taxon>
    </lineage>
</organism>
<evidence type="ECO:0000313" key="2">
    <source>
        <dbReference type="EMBL" id="ALO43786.1"/>
    </source>
</evidence>
<evidence type="ECO:0008006" key="4">
    <source>
        <dbReference type="Google" id="ProtNLM"/>
    </source>
</evidence>
<feature type="transmembrane region" description="Helical" evidence="1">
    <location>
        <begin position="35"/>
        <end position="55"/>
    </location>
</feature>
<dbReference type="RefSeq" id="WP_058031428.1">
    <property type="nucleotide sequence ID" value="NZ_CP013187.1"/>
</dbReference>
<feature type="transmembrane region" description="Helical" evidence="1">
    <location>
        <begin position="89"/>
        <end position="107"/>
    </location>
</feature>
<keyword evidence="1" id="KW-0472">Membrane</keyword>
<dbReference type="KEGG" id="pphe:PP2015_3310"/>
<name>A0A0S2K5L8_9GAMM</name>
<dbReference type="OrthoDB" id="6315486at2"/>
<accession>A0A0S2K5L8</accession>
<proteinExistence type="predicted"/>
<evidence type="ECO:0000256" key="1">
    <source>
        <dbReference type="SAM" id="Phobius"/>
    </source>
</evidence>
<dbReference type="STRING" id="161398.PP2015_3310"/>
<dbReference type="Proteomes" id="UP000061457">
    <property type="component" value="Chromosome I"/>
</dbReference>
<evidence type="ECO:0000313" key="3">
    <source>
        <dbReference type="Proteomes" id="UP000061457"/>
    </source>
</evidence>
<dbReference type="PATRIC" id="fig|161398.10.peg.3375"/>
<dbReference type="EMBL" id="CP013187">
    <property type="protein sequence ID" value="ALO43786.1"/>
    <property type="molecule type" value="Genomic_DNA"/>
</dbReference>
<keyword evidence="1" id="KW-0812">Transmembrane</keyword>
<keyword evidence="3" id="KW-1185">Reference proteome</keyword>